<feature type="compositionally biased region" description="Basic residues" evidence="1">
    <location>
        <begin position="590"/>
        <end position="600"/>
    </location>
</feature>
<protein>
    <submittedName>
        <fullName evidence="3">Uncharacterized protein</fullName>
    </submittedName>
</protein>
<dbReference type="EMBL" id="ML145263">
    <property type="protein sequence ID" value="TBU52174.1"/>
    <property type="molecule type" value="Genomic_DNA"/>
</dbReference>
<keyword evidence="4" id="KW-1185">Reference proteome</keyword>
<evidence type="ECO:0000256" key="1">
    <source>
        <dbReference type="SAM" id="MobiDB-lite"/>
    </source>
</evidence>
<feature type="region of interest" description="Disordered" evidence="1">
    <location>
        <begin position="289"/>
        <end position="313"/>
    </location>
</feature>
<feature type="compositionally biased region" description="Basic and acidic residues" evidence="1">
    <location>
        <begin position="301"/>
        <end position="312"/>
    </location>
</feature>
<feature type="compositionally biased region" description="Low complexity" evidence="1">
    <location>
        <begin position="558"/>
        <end position="574"/>
    </location>
</feature>
<keyword evidence="2" id="KW-0812">Transmembrane</keyword>
<organism evidence="3 4">
    <name type="scientific">Dichomitus squalens</name>
    <dbReference type="NCBI Taxonomy" id="114155"/>
    <lineage>
        <taxon>Eukaryota</taxon>
        <taxon>Fungi</taxon>
        <taxon>Dikarya</taxon>
        <taxon>Basidiomycota</taxon>
        <taxon>Agaricomycotina</taxon>
        <taxon>Agaricomycetes</taxon>
        <taxon>Polyporales</taxon>
        <taxon>Polyporaceae</taxon>
        <taxon>Dichomitus</taxon>
    </lineage>
</organism>
<reference evidence="3 4" key="1">
    <citation type="submission" date="2019-01" db="EMBL/GenBank/DDBJ databases">
        <title>Draft genome sequences of three monokaryotic isolates of the white-rot basidiomycete fungus Dichomitus squalens.</title>
        <authorList>
            <consortium name="DOE Joint Genome Institute"/>
            <person name="Lopez S.C."/>
            <person name="Andreopoulos B."/>
            <person name="Pangilinan J."/>
            <person name="Lipzen A."/>
            <person name="Riley R."/>
            <person name="Ahrendt S."/>
            <person name="Ng V."/>
            <person name="Barry K."/>
            <person name="Daum C."/>
            <person name="Grigoriev I.V."/>
            <person name="Hilden K.S."/>
            <person name="Makela M.R."/>
            <person name="de Vries R.P."/>
        </authorList>
    </citation>
    <scope>NUCLEOTIDE SEQUENCE [LARGE SCALE GENOMIC DNA]</scope>
    <source>
        <strain evidence="3 4">CBS 464.89</strain>
    </source>
</reference>
<evidence type="ECO:0000313" key="4">
    <source>
        <dbReference type="Proteomes" id="UP000292082"/>
    </source>
</evidence>
<accession>A0A4Q9PBP3</accession>
<sequence length="718" mass="77063">MSPHRCSRDVGFRSARVLLLPHTHPPSIPTFLEDSVQLTCIRYRITTAHLKMWSSLRVLLTTTLDSVRAACSSGFVFYGNTLLNLGNYLQDVETLNASTGLELLDILFFAGDDVTTDGLLLVFMRRVPIVILIFTVFALLFQACLIMRYIAWAAMVLSFVACISLLRLVVSLGCLGVSVGEITYHRSCLAGERLQGSARCISSLVASSACKALCGVKIKLVLFSSWGVRAFYAVASRVDGEALHIKNAAKGFLTSTAAFLSHFLDLVILSAKQRWRFLQIGGGVGALPPDVAMKGNQQRRRRDDNPRPEPLLEHAPSFSTVSVRVLPYQPTPPFDGDALRGTNFRSSIPGPSPSTKFHLNVSGPLYRTDTSGEPRRKLVLRLPLNVFEDSQKGCDEVSIIQPLATTDLGVECRAPPLHTSRNTDSPWSNVKSPMPSVYPRSPPGLGATAHNGLAPASDLGFAHGQAASSLLSPRAPTSHLASPCIGGLISDSRVFTTDRSVSVLPPSESTVQALIRKIEGMDPEWPPKPSKPALTRAELQARIDEICGVDADNSIGSSRSTLSLASSSSASGSSADVRHPPRTSKATKSTAHKSPTRSRKIAAAQALSSSSSSTCACSRRKVKSPAYVVVPRKIPAKATAKLKTSCASAPPWRAVEISNADAGGEQDKPVWKKLSGRQRQEKKAGEAAMARAAEEVGMNAARRGWMPPNSPVGVSVCV</sequence>
<dbReference type="Proteomes" id="UP000292082">
    <property type="component" value="Unassembled WGS sequence"/>
</dbReference>
<proteinExistence type="predicted"/>
<evidence type="ECO:0000313" key="3">
    <source>
        <dbReference type="EMBL" id="TBU52174.1"/>
    </source>
</evidence>
<evidence type="ECO:0000256" key="2">
    <source>
        <dbReference type="SAM" id="Phobius"/>
    </source>
</evidence>
<name>A0A4Q9PBP3_9APHY</name>
<gene>
    <name evidence="3" type="ORF">BD310DRAFT_962752</name>
</gene>
<feature type="region of interest" description="Disordered" evidence="1">
    <location>
        <begin position="558"/>
        <end position="606"/>
    </location>
</feature>
<dbReference type="AlphaFoldDB" id="A0A4Q9PBP3"/>
<feature type="transmembrane region" description="Helical" evidence="2">
    <location>
        <begin position="156"/>
        <end position="177"/>
    </location>
</feature>
<keyword evidence="2" id="KW-1133">Transmembrane helix</keyword>
<feature type="transmembrane region" description="Helical" evidence="2">
    <location>
        <begin position="129"/>
        <end position="150"/>
    </location>
</feature>
<keyword evidence="2" id="KW-0472">Membrane</keyword>